<name>A0AC61L078_9EURY</name>
<protein>
    <submittedName>
        <fullName evidence="1">Aminotransferase DegT</fullName>
    </submittedName>
</protein>
<comment type="caution">
    <text evidence="1">The sequence shown here is derived from an EMBL/GenBank/DDBJ whole genome shotgun (WGS) entry which is preliminary data.</text>
</comment>
<keyword evidence="1" id="KW-0808">Transferase</keyword>
<gene>
    <name evidence="1" type="ORF">C4B59_12865</name>
</gene>
<dbReference type="EMBL" id="PQXF01000033">
    <property type="protein sequence ID" value="PXF58727.1"/>
    <property type="molecule type" value="Genomic_DNA"/>
</dbReference>
<proteinExistence type="predicted"/>
<organism evidence="1 2">
    <name type="scientific">Candidatus Methanogaster sp</name>
    <dbReference type="NCBI Taxonomy" id="3386292"/>
    <lineage>
        <taxon>Archaea</taxon>
        <taxon>Methanobacteriati</taxon>
        <taxon>Methanobacteriota</taxon>
        <taxon>Stenosarchaea group</taxon>
        <taxon>Methanomicrobia</taxon>
        <taxon>Methanosarcinales</taxon>
        <taxon>ANME-2 cluster</taxon>
        <taxon>Candidatus Methanogasteraceae</taxon>
        <taxon>Candidatus Methanogaster</taxon>
    </lineage>
</organism>
<reference evidence="1" key="1">
    <citation type="submission" date="2018-01" db="EMBL/GenBank/DDBJ databases">
        <authorList>
            <person name="Krukenberg V."/>
        </authorList>
    </citation>
    <scope>NUCLEOTIDE SEQUENCE</scope>
    <source>
        <strain evidence="1">E20ANME2</strain>
    </source>
</reference>
<accession>A0AC61L078</accession>
<evidence type="ECO:0000313" key="2">
    <source>
        <dbReference type="Proteomes" id="UP000248329"/>
    </source>
</evidence>
<dbReference type="Proteomes" id="UP000248329">
    <property type="component" value="Unassembled WGS sequence"/>
</dbReference>
<sequence length="390" mass="41733">MIPIAKPMMGAEEINAVVKAMESGGLAQGPRVQLFEEHFADYIGVSQAVATSSGTAGLHVALLAHGIGAGDEVVTTPFSFIATANTVLFTGARPVFADIGEDYNIDPEGILQAITPKTKAVLPVHLYGCPAGMKAIREIAEDHNLTIIEDACQAHGAMHDGKKVGSFGTGVFSFYPTKNMTTGEGGMITTDDHEIAKRARMLRDHGSSKRYVHEMLGYNMRMTDMGAAIGMVQLTKLNDFNSKRRMNAAHLTGELEHVHGITTPEDVLGHVFHQYTVRVSGGDGGGGRGRSVGVGGAGDGGRGGVVNDTRDSLVAYLGEKGIGTGVYYPIPIHWQPLYRKLGFQDGLPVSERFADEVLSLPVHPAVSGDDLDYIVETIKEYFENHVEVKS</sequence>
<keyword evidence="1" id="KW-0032">Aminotransferase</keyword>
<evidence type="ECO:0000313" key="1">
    <source>
        <dbReference type="EMBL" id="PXF58727.1"/>
    </source>
</evidence>